<evidence type="ECO:0000313" key="6">
    <source>
        <dbReference type="Proteomes" id="UP000034746"/>
    </source>
</evidence>
<organism evidence="5 6">
    <name type="scientific">Candidatus Uhrbacteria bacterium GW2011_GWF2_41_16</name>
    <dbReference type="NCBI Taxonomy" id="1618997"/>
    <lineage>
        <taxon>Bacteria</taxon>
        <taxon>Candidatus Uhriibacteriota</taxon>
    </lineage>
</organism>
<dbReference type="Pfam" id="PF00847">
    <property type="entry name" value="AP2"/>
    <property type="match status" value="1"/>
</dbReference>
<keyword evidence="1" id="KW-0805">Transcription regulation</keyword>
<dbReference type="GO" id="GO:0003677">
    <property type="term" value="F:DNA binding"/>
    <property type="evidence" value="ECO:0007669"/>
    <property type="project" value="UniProtKB-KW"/>
</dbReference>
<proteinExistence type="predicted"/>
<protein>
    <submittedName>
        <fullName evidence="5">Pathogenesis-related transcriptional factor and ERF protein</fullName>
    </submittedName>
</protein>
<dbReference type="SUPFAM" id="SSF54060">
    <property type="entry name" value="His-Me finger endonucleases"/>
    <property type="match status" value="1"/>
</dbReference>
<dbReference type="SMART" id="SM00380">
    <property type="entry name" value="AP2"/>
    <property type="match status" value="1"/>
</dbReference>
<keyword evidence="2" id="KW-0238">DNA-binding</keyword>
<dbReference type="InterPro" id="IPR001471">
    <property type="entry name" value="AP2/ERF_dom"/>
</dbReference>
<name>A0A0G0V808_9BACT</name>
<gene>
    <name evidence="5" type="ORF">UU48_C0041G0006</name>
</gene>
<reference evidence="5 6" key="1">
    <citation type="journal article" date="2015" name="Nature">
        <title>rRNA introns, odd ribosomes, and small enigmatic genomes across a large radiation of phyla.</title>
        <authorList>
            <person name="Brown C.T."/>
            <person name="Hug L.A."/>
            <person name="Thomas B.C."/>
            <person name="Sharon I."/>
            <person name="Castelle C.J."/>
            <person name="Singh A."/>
            <person name="Wilkins M.J."/>
            <person name="Williams K.H."/>
            <person name="Banfield J.F."/>
        </authorList>
    </citation>
    <scope>NUCLEOTIDE SEQUENCE [LARGE SCALE GENOMIC DNA]</scope>
</reference>
<dbReference type="Proteomes" id="UP000034746">
    <property type="component" value="Unassembled WGS sequence"/>
</dbReference>
<dbReference type="InterPro" id="IPR016177">
    <property type="entry name" value="DNA-bd_dom_sf"/>
</dbReference>
<evidence type="ECO:0000259" key="4">
    <source>
        <dbReference type="PROSITE" id="PS51032"/>
    </source>
</evidence>
<dbReference type="AlphaFoldDB" id="A0A0G0V808"/>
<dbReference type="Gene3D" id="3.90.75.20">
    <property type="match status" value="1"/>
</dbReference>
<evidence type="ECO:0000256" key="1">
    <source>
        <dbReference type="ARBA" id="ARBA00023015"/>
    </source>
</evidence>
<sequence length="202" mass="24147">MRKGYLPFYYPNFVAHICEWFLLRYRKKQYGSEFLRIKLFCGKKFSKNQYAIIDPEDYWKISKYDWLLCESKSKKFYAVRLADWGIVNMHRDIINAPTGKVIDHIDRNGLNNTKRNLRIASISQNGWNRTGLNNHSSKYKGVCWCNRRKKWRASIKYNGIYKHLGYFKTEEDAAKTYDEAAKKYHGEFGVLNFEQDKKISHE</sequence>
<dbReference type="InterPro" id="IPR044925">
    <property type="entry name" value="His-Me_finger_sf"/>
</dbReference>
<keyword evidence="3" id="KW-0804">Transcription</keyword>
<dbReference type="EMBL" id="LCAU01000041">
    <property type="protein sequence ID" value="KKR95846.1"/>
    <property type="molecule type" value="Genomic_DNA"/>
</dbReference>
<evidence type="ECO:0000256" key="3">
    <source>
        <dbReference type="ARBA" id="ARBA00023163"/>
    </source>
</evidence>
<accession>A0A0G0V808</accession>
<dbReference type="SUPFAM" id="SSF54171">
    <property type="entry name" value="DNA-binding domain"/>
    <property type="match status" value="1"/>
</dbReference>
<evidence type="ECO:0000313" key="5">
    <source>
        <dbReference type="EMBL" id="KKR95846.1"/>
    </source>
</evidence>
<dbReference type="Gene3D" id="3.30.730.10">
    <property type="entry name" value="AP2/ERF domain"/>
    <property type="match status" value="1"/>
</dbReference>
<feature type="domain" description="AP2/ERF" evidence="4">
    <location>
        <begin position="138"/>
        <end position="194"/>
    </location>
</feature>
<comment type="caution">
    <text evidence="5">The sequence shown here is derived from an EMBL/GenBank/DDBJ whole genome shotgun (WGS) entry which is preliminary data.</text>
</comment>
<evidence type="ECO:0000256" key="2">
    <source>
        <dbReference type="ARBA" id="ARBA00023125"/>
    </source>
</evidence>
<dbReference type="GO" id="GO:0003700">
    <property type="term" value="F:DNA-binding transcription factor activity"/>
    <property type="evidence" value="ECO:0007669"/>
    <property type="project" value="InterPro"/>
</dbReference>
<dbReference type="InterPro" id="IPR036955">
    <property type="entry name" value="AP2/ERF_dom_sf"/>
</dbReference>
<dbReference type="PROSITE" id="PS51032">
    <property type="entry name" value="AP2_ERF"/>
    <property type="match status" value="1"/>
</dbReference>